<reference evidence="5" key="1">
    <citation type="submission" date="2019-08" db="EMBL/GenBank/DDBJ databases">
        <title>The genome of the North American firefly Photinus pyralis.</title>
        <authorList>
            <consortium name="Photinus pyralis genome working group"/>
            <person name="Fallon T.R."/>
            <person name="Sander Lower S.E."/>
            <person name="Weng J.-K."/>
        </authorList>
    </citation>
    <scope>NUCLEOTIDE SEQUENCE</scope>
    <source>
        <strain evidence="5">TRF0915ILg1</strain>
        <tissue evidence="5">Whole body</tissue>
    </source>
</reference>
<comment type="subcellular location">
    <subcellularLocation>
        <location evidence="1">Nucleus</location>
    </subcellularLocation>
</comment>
<dbReference type="SMART" id="SM00298">
    <property type="entry name" value="CHROMO"/>
    <property type="match status" value="2"/>
</dbReference>
<organism evidence="5 6">
    <name type="scientific">Ignelater luminosus</name>
    <name type="common">Cucubano</name>
    <name type="synonym">Pyrophorus luminosus</name>
    <dbReference type="NCBI Taxonomy" id="2038154"/>
    <lineage>
        <taxon>Eukaryota</taxon>
        <taxon>Metazoa</taxon>
        <taxon>Ecdysozoa</taxon>
        <taxon>Arthropoda</taxon>
        <taxon>Hexapoda</taxon>
        <taxon>Insecta</taxon>
        <taxon>Pterygota</taxon>
        <taxon>Neoptera</taxon>
        <taxon>Endopterygota</taxon>
        <taxon>Coleoptera</taxon>
        <taxon>Polyphaga</taxon>
        <taxon>Elateriformia</taxon>
        <taxon>Elateroidea</taxon>
        <taxon>Elateridae</taxon>
        <taxon>Agrypninae</taxon>
        <taxon>Pyrophorini</taxon>
        <taxon>Ignelater</taxon>
    </lineage>
</organism>
<dbReference type="GO" id="GO:0005634">
    <property type="term" value="C:nucleus"/>
    <property type="evidence" value="ECO:0007669"/>
    <property type="project" value="UniProtKB-SubCell"/>
</dbReference>
<evidence type="ECO:0000256" key="1">
    <source>
        <dbReference type="ARBA" id="ARBA00004123"/>
    </source>
</evidence>
<proteinExistence type="predicted"/>
<dbReference type="Pfam" id="PF01393">
    <property type="entry name" value="Chromo_shadow"/>
    <property type="match status" value="1"/>
</dbReference>
<dbReference type="InterPro" id="IPR051219">
    <property type="entry name" value="Heterochromatin_chromo-domain"/>
</dbReference>
<dbReference type="Proteomes" id="UP000801492">
    <property type="component" value="Unassembled WGS sequence"/>
</dbReference>
<dbReference type="InterPro" id="IPR000953">
    <property type="entry name" value="Chromo/chromo_shadow_dom"/>
</dbReference>
<feature type="domain" description="Chromo" evidence="4">
    <location>
        <begin position="26"/>
        <end position="75"/>
    </location>
</feature>
<dbReference type="InterPro" id="IPR008251">
    <property type="entry name" value="Chromo_shadow_dom"/>
</dbReference>
<dbReference type="Gene3D" id="2.40.50.40">
    <property type="match status" value="2"/>
</dbReference>
<dbReference type="GO" id="GO:0000792">
    <property type="term" value="C:heterochromatin"/>
    <property type="evidence" value="ECO:0007669"/>
    <property type="project" value="UniProtKB-ARBA"/>
</dbReference>
<dbReference type="EMBL" id="VTPC01089963">
    <property type="protein sequence ID" value="KAF2885338.1"/>
    <property type="molecule type" value="Genomic_DNA"/>
</dbReference>
<dbReference type="PRINTS" id="PR00504">
    <property type="entry name" value="CHROMODOMAIN"/>
</dbReference>
<dbReference type="AlphaFoldDB" id="A0A8K0CDK7"/>
<dbReference type="Pfam" id="PF00385">
    <property type="entry name" value="Chromo"/>
    <property type="match status" value="1"/>
</dbReference>
<evidence type="ECO:0000256" key="3">
    <source>
        <dbReference type="ARBA" id="ARBA00023242"/>
    </source>
</evidence>
<accession>A0A8K0CDK7</accession>
<dbReference type="PROSITE" id="PS00598">
    <property type="entry name" value="CHROMO_1"/>
    <property type="match status" value="1"/>
</dbReference>
<dbReference type="InterPro" id="IPR023780">
    <property type="entry name" value="Chromo_domain"/>
</dbReference>
<dbReference type="InterPro" id="IPR023779">
    <property type="entry name" value="Chromodomain_CS"/>
</dbReference>
<dbReference type="CDD" id="cd00024">
    <property type="entry name" value="CD_CSD"/>
    <property type="match status" value="1"/>
</dbReference>
<evidence type="ECO:0000313" key="5">
    <source>
        <dbReference type="EMBL" id="KAF2885338.1"/>
    </source>
</evidence>
<name>A0A8K0CDK7_IGNLU</name>
<dbReference type="SMART" id="SM00300">
    <property type="entry name" value="ChSh"/>
    <property type="match status" value="1"/>
</dbReference>
<dbReference type="InterPro" id="IPR016197">
    <property type="entry name" value="Chromo-like_dom_sf"/>
</dbReference>
<comment type="caution">
    <text evidence="5">The sequence shown here is derived from an EMBL/GenBank/DDBJ whole genome shotgun (WGS) entry which is preliminary data.</text>
</comment>
<evidence type="ECO:0000256" key="2">
    <source>
        <dbReference type="ARBA" id="ARBA00022737"/>
    </source>
</evidence>
<evidence type="ECO:0000313" key="6">
    <source>
        <dbReference type="Proteomes" id="UP000801492"/>
    </source>
</evidence>
<protein>
    <recommendedName>
        <fullName evidence="4">Chromo domain-containing protein</fullName>
    </recommendedName>
</protein>
<keyword evidence="6" id="KW-1185">Reference proteome</keyword>
<feature type="domain" description="Chromo" evidence="4">
    <location>
        <begin position="107"/>
        <end position="165"/>
    </location>
</feature>
<dbReference type="InterPro" id="IPR017984">
    <property type="entry name" value="Chromo_dom_subgr"/>
</dbReference>
<dbReference type="FunFam" id="2.40.50.40:FF:000031">
    <property type="entry name" value="Heterochromatin protein 1"/>
    <property type="match status" value="1"/>
</dbReference>
<gene>
    <name evidence="5" type="ORF">ILUMI_20807</name>
</gene>
<dbReference type="OrthoDB" id="433924at2759"/>
<dbReference type="PANTHER" id="PTHR22812">
    <property type="entry name" value="CHROMOBOX PROTEIN"/>
    <property type="match status" value="1"/>
</dbReference>
<dbReference type="SUPFAM" id="SSF54160">
    <property type="entry name" value="Chromo domain-like"/>
    <property type="match status" value="2"/>
</dbReference>
<dbReference type="PROSITE" id="PS50013">
    <property type="entry name" value="CHROMO_2"/>
    <property type="match status" value="2"/>
</dbReference>
<keyword evidence="3" id="KW-0539">Nucleus</keyword>
<keyword evidence="2" id="KW-0677">Repeat</keyword>
<evidence type="ECO:0000259" key="4">
    <source>
        <dbReference type="PROSITE" id="PS50013"/>
    </source>
</evidence>
<sequence>MSLKMRGRKRGRKRDISEGLIEEQEYPVEKVLDVRRNPETNILEYLLKWKNYDHKYNTWEPVDSLNCPQLIAEYEAMRGRGSMYQASTSDIISKQKPKKLIGFQRGLEPEEILAATDRPGRLLFLMKWKNSNECDIVPAEEANIKCPQIVIQFYEKHLVKIVGNEKDPHHYIHRSRSFWMKAGHGDLTVLPV</sequence>